<evidence type="ECO:0000256" key="1">
    <source>
        <dbReference type="SAM" id="MobiDB-lite"/>
    </source>
</evidence>
<feature type="non-terminal residue" evidence="2">
    <location>
        <position position="127"/>
    </location>
</feature>
<sequence length="127" mass="13434">MVLMLAGCSSQTTEPAAPESTTDSTSTDTEQTSNEETVKVGILHSLSGTMAISEVSLRDAELMAIEEINAAGGVLGKQIEPVVEDGASDWPTFAEKAKKLLEQDQVATVFGGWTSASRKAMLPVFEQ</sequence>
<dbReference type="SUPFAM" id="SSF53822">
    <property type="entry name" value="Periplasmic binding protein-like I"/>
    <property type="match status" value="1"/>
</dbReference>
<dbReference type="AlphaFoldDB" id="A0A2N0QHD5"/>
<dbReference type="VEuPathDB" id="FungiDB:RhiirA1_486336"/>
<dbReference type="Pfam" id="PF13433">
    <property type="entry name" value="Peripla_BP_5"/>
    <property type="match status" value="1"/>
</dbReference>
<dbReference type="Gene3D" id="3.40.50.2300">
    <property type="match status" value="1"/>
</dbReference>
<protein>
    <submittedName>
        <fullName evidence="2">Periplasmic binding protein-like I</fullName>
    </submittedName>
</protein>
<reference evidence="2 3" key="1">
    <citation type="submission" date="2017-10" db="EMBL/GenBank/DDBJ databases">
        <title>Extensive intraspecific genome diversity in a model arbuscular mycorrhizal fungus.</title>
        <authorList>
            <person name="Chen E.C.H."/>
            <person name="Morin E."/>
            <person name="Baudet D."/>
            <person name="Noel J."/>
            <person name="Ndikumana S."/>
            <person name="Charron P."/>
            <person name="St-Onge C."/>
            <person name="Giorgi J."/>
            <person name="Grigoriev I.V."/>
            <person name="Roux C."/>
            <person name="Martin F.M."/>
            <person name="Corradi N."/>
        </authorList>
    </citation>
    <scope>NUCLEOTIDE SEQUENCE [LARGE SCALE GENOMIC DNA]</scope>
    <source>
        <strain evidence="2 3">A1</strain>
    </source>
</reference>
<dbReference type="PANTHER" id="PTHR47628:SF1">
    <property type="entry name" value="ALIPHATIC AMIDASE EXPRESSION-REGULATING PROTEIN"/>
    <property type="match status" value="1"/>
</dbReference>
<feature type="region of interest" description="Disordered" evidence="1">
    <location>
        <begin position="8"/>
        <end position="37"/>
    </location>
</feature>
<dbReference type="EMBL" id="LLXH01009988">
    <property type="protein sequence ID" value="PKC50452.1"/>
    <property type="molecule type" value="Genomic_DNA"/>
</dbReference>
<organism evidence="2 3">
    <name type="scientific">Rhizophagus irregularis</name>
    <dbReference type="NCBI Taxonomy" id="588596"/>
    <lineage>
        <taxon>Eukaryota</taxon>
        <taxon>Fungi</taxon>
        <taxon>Fungi incertae sedis</taxon>
        <taxon>Mucoromycota</taxon>
        <taxon>Glomeromycotina</taxon>
        <taxon>Glomeromycetes</taxon>
        <taxon>Glomerales</taxon>
        <taxon>Glomeraceae</taxon>
        <taxon>Rhizophagus</taxon>
    </lineage>
</organism>
<proteinExistence type="predicted"/>
<dbReference type="InterPro" id="IPR028082">
    <property type="entry name" value="Peripla_BP_I"/>
</dbReference>
<name>A0A2N0QHD5_9GLOM</name>
<evidence type="ECO:0000313" key="3">
    <source>
        <dbReference type="Proteomes" id="UP000232688"/>
    </source>
</evidence>
<reference evidence="2 3" key="2">
    <citation type="submission" date="2017-10" db="EMBL/GenBank/DDBJ databases">
        <title>Genome analyses suggest a sexual origin of heterokaryosis in a supposedly ancient asexual fungus.</title>
        <authorList>
            <person name="Corradi N."/>
            <person name="Sedzielewska K."/>
            <person name="Noel J."/>
            <person name="Charron P."/>
            <person name="Farinelli L."/>
            <person name="Marton T."/>
            <person name="Kruger M."/>
            <person name="Pelin A."/>
            <person name="Brachmann A."/>
            <person name="Corradi N."/>
        </authorList>
    </citation>
    <scope>NUCLEOTIDE SEQUENCE [LARGE SCALE GENOMIC DNA]</scope>
    <source>
        <strain evidence="2 3">A1</strain>
    </source>
</reference>
<evidence type="ECO:0000313" key="2">
    <source>
        <dbReference type="EMBL" id="PKC50452.1"/>
    </source>
</evidence>
<gene>
    <name evidence="2" type="ORF">RhiirA1_486336</name>
</gene>
<feature type="compositionally biased region" description="Low complexity" evidence="1">
    <location>
        <begin position="19"/>
        <end position="35"/>
    </location>
</feature>
<dbReference type="PANTHER" id="PTHR47628">
    <property type="match status" value="1"/>
</dbReference>
<dbReference type="Proteomes" id="UP000232688">
    <property type="component" value="Unassembled WGS sequence"/>
</dbReference>
<accession>A0A2N0QHD5</accession>
<comment type="caution">
    <text evidence="2">The sequence shown here is derived from an EMBL/GenBank/DDBJ whole genome shotgun (WGS) entry which is preliminary data.</text>
</comment>